<dbReference type="Pfam" id="PF13927">
    <property type="entry name" value="Ig_3"/>
    <property type="match status" value="1"/>
</dbReference>
<reference evidence="2 3" key="1">
    <citation type="submission" date="2022-05" db="EMBL/GenBank/DDBJ databases">
        <authorList>
            <consortium name="Genoscope - CEA"/>
            <person name="William W."/>
        </authorList>
    </citation>
    <scope>NUCLEOTIDE SEQUENCE [LARGE SCALE GENOMIC DNA]</scope>
</reference>
<dbReference type="InterPro" id="IPR013783">
    <property type="entry name" value="Ig-like_fold"/>
</dbReference>
<proteinExistence type="predicted"/>
<dbReference type="InterPro" id="IPR031569">
    <property type="entry name" value="ApeC"/>
</dbReference>
<dbReference type="InterPro" id="IPR003599">
    <property type="entry name" value="Ig_sub"/>
</dbReference>
<name>A0AAU9XRN0_9CNID</name>
<dbReference type="SMART" id="SM00408">
    <property type="entry name" value="IGc2"/>
    <property type="match status" value="2"/>
</dbReference>
<evidence type="ECO:0000259" key="1">
    <source>
        <dbReference type="PROSITE" id="PS50835"/>
    </source>
</evidence>
<comment type="caution">
    <text evidence="2">The sequence shown here is derived from an EMBL/GenBank/DDBJ whole genome shotgun (WGS) entry which is preliminary data.</text>
</comment>
<evidence type="ECO:0000313" key="2">
    <source>
        <dbReference type="EMBL" id="CAH3154748.1"/>
    </source>
</evidence>
<dbReference type="Proteomes" id="UP001159428">
    <property type="component" value="Unassembled WGS sequence"/>
</dbReference>
<dbReference type="InterPro" id="IPR013151">
    <property type="entry name" value="Immunoglobulin_dom"/>
</dbReference>
<keyword evidence="3" id="KW-1185">Reference proteome</keyword>
<dbReference type="InterPro" id="IPR003598">
    <property type="entry name" value="Ig_sub2"/>
</dbReference>
<feature type="domain" description="Ig-like" evidence="1">
    <location>
        <begin position="140"/>
        <end position="222"/>
    </location>
</feature>
<protein>
    <recommendedName>
        <fullName evidence="1">Ig-like domain-containing protein</fullName>
    </recommendedName>
</protein>
<dbReference type="PROSITE" id="PS50835">
    <property type="entry name" value="IG_LIKE"/>
    <property type="match status" value="2"/>
</dbReference>
<dbReference type="InterPro" id="IPR036179">
    <property type="entry name" value="Ig-like_dom_sf"/>
</dbReference>
<dbReference type="AlphaFoldDB" id="A0AAU9XRN0"/>
<dbReference type="EMBL" id="CALNXJ010000056">
    <property type="protein sequence ID" value="CAH3154748.1"/>
    <property type="molecule type" value="Genomic_DNA"/>
</dbReference>
<dbReference type="Gene3D" id="2.60.40.10">
    <property type="entry name" value="Immunoglobulins"/>
    <property type="match status" value="2"/>
</dbReference>
<organism evidence="2 3">
    <name type="scientific">Pocillopora meandrina</name>
    <dbReference type="NCBI Taxonomy" id="46732"/>
    <lineage>
        <taxon>Eukaryota</taxon>
        <taxon>Metazoa</taxon>
        <taxon>Cnidaria</taxon>
        <taxon>Anthozoa</taxon>
        <taxon>Hexacorallia</taxon>
        <taxon>Scleractinia</taxon>
        <taxon>Astrocoeniina</taxon>
        <taxon>Pocilloporidae</taxon>
        <taxon>Pocillopora</taxon>
    </lineage>
</organism>
<dbReference type="InterPro" id="IPR007110">
    <property type="entry name" value="Ig-like_dom"/>
</dbReference>
<gene>
    <name evidence="2" type="ORF">PMEA_00027693</name>
</gene>
<dbReference type="PANTHER" id="PTHR19324:SF33">
    <property type="entry name" value="MUCIN-5AC"/>
    <property type="match status" value="1"/>
</dbReference>
<dbReference type="Pfam" id="PF00047">
    <property type="entry name" value="ig"/>
    <property type="match status" value="1"/>
</dbReference>
<dbReference type="Pfam" id="PF16977">
    <property type="entry name" value="ApeC"/>
    <property type="match status" value="1"/>
</dbReference>
<sequence length="447" mass="50439">MTFRGAVFITCILGHYYLISGVTALKPKISVVDKAVVAQKGSTVTLMCSATRVRKLTTSSSWEFNGQEIKKRNNKIIIPEPHYQTNKRKGNFTLTIKNVSDTDVGTYTCKVSKINLDAMLEAKENIELSLQDEAVSVILPVVKALRSYVVTSEGSKVTLTCIGRRVKALDTMVKWKFEGQEIEESSNKRAIVKFLPKRRGNFSLHITNVSKEDIGNYSCVASTADFGKAIVKETFIHLNLFKTVSWPRGTYALPMPNSGCPITSEFTWSAGYHRQDTEETGPRSSWSSPLHLKGDKTPTQITQHFCVKTTETGGRLWPSGQYCIYRKGTCPGGFQEGEIKWDDEDTKNDNMAEGILPDGEYKKDTTLQFCCRSDGSAENPIELPIREPFFLLKHSGRCQVVLGMRVTEEWLFWDCEDRENKNSYNGEVPASFITKDVKLHYCYYEKQ</sequence>
<dbReference type="SUPFAM" id="SSF48726">
    <property type="entry name" value="Immunoglobulin"/>
    <property type="match status" value="2"/>
</dbReference>
<dbReference type="PANTHER" id="PTHR19324">
    <property type="entry name" value="PERFORIN-LIKE PROTEIN 1"/>
    <property type="match status" value="1"/>
</dbReference>
<feature type="domain" description="Ig-like" evidence="1">
    <location>
        <begin position="27"/>
        <end position="129"/>
    </location>
</feature>
<dbReference type="CDD" id="cd00096">
    <property type="entry name" value="Ig"/>
    <property type="match status" value="1"/>
</dbReference>
<accession>A0AAU9XRN0</accession>
<dbReference type="SMART" id="SM00409">
    <property type="entry name" value="IG"/>
    <property type="match status" value="2"/>
</dbReference>
<evidence type="ECO:0000313" key="3">
    <source>
        <dbReference type="Proteomes" id="UP001159428"/>
    </source>
</evidence>